<keyword evidence="2" id="KW-1003">Cell membrane</keyword>
<dbReference type="GO" id="GO:0046872">
    <property type="term" value="F:metal ion binding"/>
    <property type="evidence" value="ECO:0007669"/>
    <property type="project" value="UniProtKB-KW"/>
</dbReference>
<dbReference type="InterPro" id="IPR003780">
    <property type="entry name" value="COX15/CtaA_fam"/>
</dbReference>
<dbReference type="PANTHER" id="PTHR35457:SF1">
    <property type="entry name" value="HEME A SYNTHASE"/>
    <property type="match status" value="1"/>
</dbReference>
<dbReference type="KEGG" id="msn:LI99_15510"/>
<dbReference type="GeneID" id="93457891"/>
<evidence type="ECO:0000256" key="7">
    <source>
        <dbReference type="ARBA" id="ARBA00023004"/>
    </source>
</evidence>
<reference evidence="12" key="1">
    <citation type="submission" date="2019-05" db="EMBL/GenBank/DDBJ databases">
        <authorList>
            <person name="Naeem R."/>
            <person name="Antony C."/>
            <person name="Guan Q."/>
        </authorList>
    </citation>
    <scope>NUCLEOTIDE SEQUENCE</scope>
    <source>
        <strain evidence="12">1</strain>
    </source>
</reference>
<keyword evidence="3" id="KW-0812">Transmembrane</keyword>
<keyword evidence="7" id="KW-0408">Iron</keyword>
<dbReference type="InterPro" id="IPR050450">
    <property type="entry name" value="COX15/CtaA_HemeA_synthase"/>
</dbReference>
<comment type="subcellular location">
    <subcellularLocation>
        <location evidence="1">Membrane</location>
        <topology evidence="1">Multi-pass membrane protein</topology>
    </subcellularLocation>
</comment>
<keyword evidence="5" id="KW-1133">Transmembrane helix</keyword>
<protein>
    <submittedName>
        <fullName evidence="12">Heme A synthase</fullName>
    </submittedName>
</protein>
<evidence type="ECO:0000256" key="4">
    <source>
        <dbReference type="ARBA" id="ARBA00022723"/>
    </source>
</evidence>
<dbReference type="OMA" id="LVYAWLM"/>
<proteinExistence type="predicted"/>
<dbReference type="Pfam" id="PF02628">
    <property type="entry name" value="COX15-CtaA"/>
    <property type="match status" value="1"/>
</dbReference>
<dbReference type="GO" id="GO:0016491">
    <property type="term" value="F:oxidoreductase activity"/>
    <property type="evidence" value="ECO:0007669"/>
    <property type="project" value="UniProtKB-KW"/>
</dbReference>
<dbReference type="KEGG" id="msh:LI98_15515"/>
<keyword evidence="9" id="KW-0472">Membrane</keyword>
<comment type="pathway">
    <text evidence="11">Porphyrin-containing compound metabolism.</text>
</comment>
<keyword evidence="8" id="KW-0350">Heme biosynthesis</keyword>
<keyword evidence="10" id="KW-1015">Disulfide bond</keyword>
<sequence>MSVGRIFLRLVDLLPLPSLRVQRLIAFLVILTQGGIAVTGAIVRVTASGLGCPTWPQCFPGSFTPVPHAEVAVVHQVVEFGNRMITFLVVLTAAAAVLAVTRARRRREVLVYAWLMPASTVVQAVIGGITVLTGLLWWTVAIHLIASMVMVWLAVLLFVKIGQPDDGITRTRVPAPLRHLTVLSAVALAAVLVTGTLVTGAGPHAGDKSIDAPVPRLQVEITTLVHMHSSLLIAYLSLVIALGFGLAATGAARPVMVRLGVLVALICAQGLVGVVQFYTGVPAALVAVHVAGAGLCTAATAALWASMRERTPAAVPAPVA</sequence>
<evidence type="ECO:0000256" key="5">
    <source>
        <dbReference type="ARBA" id="ARBA00022989"/>
    </source>
</evidence>
<evidence type="ECO:0000256" key="3">
    <source>
        <dbReference type="ARBA" id="ARBA00022692"/>
    </source>
</evidence>
<dbReference type="SMR" id="A0A653FA13"/>
<dbReference type="RefSeq" id="WP_011728826.1">
    <property type="nucleotide sequence ID" value="NZ_CP009495.1"/>
</dbReference>
<evidence type="ECO:0000256" key="2">
    <source>
        <dbReference type="ARBA" id="ARBA00022475"/>
    </source>
</evidence>
<keyword evidence="4" id="KW-0479">Metal-binding</keyword>
<evidence type="ECO:0000256" key="11">
    <source>
        <dbReference type="ARBA" id="ARBA00023444"/>
    </source>
</evidence>
<dbReference type="GO" id="GO:0016020">
    <property type="term" value="C:membrane"/>
    <property type="evidence" value="ECO:0007669"/>
    <property type="project" value="UniProtKB-SubCell"/>
</dbReference>
<dbReference type="PANTHER" id="PTHR35457">
    <property type="entry name" value="HEME A SYNTHASE"/>
    <property type="match status" value="1"/>
</dbReference>
<evidence type="ECO:0000256" key="1">
    <source>
        <dbReference type="ARBA" id="ARBA00004141"/>
    </source>
</evidence>
<evidence type="ECO:0000256" key="6">
    <source>
        <dbReference type="ARBA" id="ARBA00023002"/>
    </source>
</evidence>
<evidence type="ECO:0000256" key="8">
    <source>
        <dbReference type="ARBA" id="ARBA00023133"/>
    </source>
</evidence>
<gene>
    <name evidence="12" type="primary">ctaA</name>
    <name evidence="12" type="ORF">BIN_B_00880</name>
</gene>
<evidence type="ECO:0000313" key="12">
    <source>
        <dbReference type="EMBL" id="VTP06567.1"/>
    </source>
</evidence>
<dbReference type="GO" id="GO:0006784">
    <property type="term" value="P:heme A biosynthetic process"/>
    <property type="evidence" value="ECO:0007669"/>
    <property type="project" value="InterPro"/>
</dbReference>
<organism evidence="12">
    <name type="scientific">Mycolicibacterium smegmatis</name>
    <name type="common">Mycobacterium smegmatis</name>
    <dbReference type="NCBI Taxonomy" id="1772"/>
    <lineage>
        <taxon>Bacteria</taxon>
        <taxon>Bacillati</taxon>
        <taxon>Actinomycetota</taxon>
        <taxon>Actinomycetes</taxon>
        <taxon>Mycobacteriales</taxon>
        <taxon>Mycobacteriaceae</taxon>
        <taxon>Mycolicibacterium</taxon>
    </lineage>
</organism>
<evidence type="ECO:0000256" key="10">
    <source>
        <dbReference type="ARBA" id="ARBA00023157"/>
    </source>
</evidence>
<name>A0A653FA13_MYCSM</name>
<dbReference type="EMBL" id="LR589629">
    <property type="protein sequence ID" value="VTP06567.1"/>
    <property type="molecule type" value="Genomic_DNA"/>
</dbReference>
<dbReference type="AlphaFoldDB" id="A0A653FA13"/>
<keyword evidence="6" id="KW-0560">Oxidoreductase</keyword>
<accession>A0A653FA13</accession>
<evidence type="ECO:0000256" key="9">
    <source>
        <dbReference type="ARBA" id="ARBA00023136"/>
    </source>
</evidence>